<sequence length="183" mass="20335">MTEAERTARQQRREQAFMLRLAEHFNQAVEEGRDITDEPPAEVLRLTCLLEHNAADQQHARQWGYWAEELRLATEAQALDAALRHEAWKEALCTNYGRLMGRKLAAYCIEPGMTLEMVAAAFGAPGPGGMTVPLDAPELCVLRYGSPHTATVIELRHGVVTRAQVGAVGFPEYVYDWPDVSGS</sequence>
<dbReference type="RefSeq" id="WP_382315171.1">
    <property type="nucleotide sequence ID" value="NZ_JBHUFD010000005.1"/>
</dbReference>
<organism evidence="1 2">
    <name type="scientific">Hymenobacter bucti</name>
    <dbReference type="NCBI Taxonomy" id="1844114"/>
    <lineage>
        <taxon>Bacteria</taxon>
        <taxon>Pseudomonadati</taxon>
        <taxon>Bacteroidota</taxon>
        <taxon>Cytophagia</taxon>
        <taxon>Cytophagales</taxon>
        <taxon>Hymenobacteraceae</taxon>
        <taxon>Hymenobacter</taxon>
    </lineage>
</organism>
<proteinExistence type="predicted"/>
<evidence type="ECO:0000313" key="1">
    <source>
        <dbReference type="EMBL" id="MFD1873886.1"/>
    </source>
</evidence>
<evidence type="ECO:0008006" key="3">
    <source>
        <dbReference type="Google" id="ProtNLM"/>
    </source>
</evidence>
<comment type="caution">
    <text evidence="1">The sequence shown here is derived from an EMBL/GenBank/DDBJ whole genome shotgun (WGS) entry which is preliminary data.</text>
</comment>
<evidence type="ECO:0000313" key="2">
    <source>
        <dbReference type="Proteomes" id="UP001597197"/>
    </source>
</evidence>
<protein>
    <recommendedName>
        <fullName evidence="3">DUF2313 domain-containing protein</fullName>
    </recommendedName>
</protein>
<keyword evidence="2" id="KW-1185">Reference proteome</keyword>
<gene>
    <name evidence="1" type="ORF">ACFSDX_15680</name>
</gene>
<dbReference type="EMBL" id="JBHUFD010000005">
    <property type="protein sequence ID" value="MFD1873886.1"/>
    <property type="molecule type" value="Genomic_DNA"/>
</dbReference>
<reference evidence="2" key="1">
    <citation type="journal article" date="2019" name="Int. J. Syst. Evol. Microbiol.">
        <title>The Global Catalogue of Microorganisms (GCM) 10K type strain sequencing project: providing services to taxonomists for standard genome sequencing and annotation.</title>
        <authorList>
            <consortium name="The Broad Institute Genomics Platform"/>
            <consortium name="The Broad Institute Genome Sequencing Center for Infectious Disease"/>
            <person name="Wu L."/>
            <person name="Ma J."/>
        </authorList>
    </citation>
    <scope>NUCLEOTIDE SEQUENCE [LARGE SCALE GENOMIC DNA]</scope>
    <source>
        <strain evidence="2">CGMCC 1.15795</strain>
    </source>
</reference>
<dbReference type="Proteomes" id="UP001597197">
    <property type="component" value="Unassembled WGS sequence"/>
</dbReference>
<name>A0ABW4QWB8_9BACT</name>
<accession>A0ABW4QWB8</accession>